<dbReference type="InterPro" id="IPR051201">
    <property type="entry name" value="Chloro_Bact_Ser_Proteases"/>
</dbReference>
<evidence type="ECO:0000313" key="6">
    <source>
        <dbReference type="Proteomes" id="UP000032680"/>
    </source>
</evidence>
<gene>
    <name evidence="5" type="ORF">Asru_0029_02</name>
</gene>
<keyword evidence="1" id="KW-0645">Protease</keyword>
<evidence type="ECO:0000259" key="4">
    <source>
        <dbReference type="PROSITE" id="PS50106"/>
    </source>
</evidence>
<accession>A0A0D6P2F9</accession>
<dbReference type="Pfam" id="PF13365">
    <property type="entry name" value="Trypsin_2"/>
    <property type="match status" value="1"/>
</dbReference>
<comment type="caution">
    <text evidence="5">The sequence shown here is derived from an EMBL/GenBank/DDBJ whole genome shotgun (WGS) entry which is preliminary data.</text>
</comment>
<dbReference type="EMBL" id="BANB01000029">
    <property type="protein sequence ID" value="GAN75945.1"/>
    <property type="molecule type" value="Genomic_DNA"/>
</dbReference>
<feature type="domain" description="PDZ" evidence="4">
    <location>
        <begin position="267"/>
        <end position="314"/>
    </location>
</feature>
<protein>
    <submittedName>
        <fullName evidence="5">Endopeptidase DegP/Do</fullName>
    </submittedName>
</protein>
<dbReference type="GO" id="GO:0004252">
    <property type="term" value="F:serine-type endopeptidase activity"/>
    <property type="evidence" value="ECO:0007669"/>
    <property type="project" value="InterPro"/>
</dbReference>
<dbReference type="Gene3D" id="2.40.10.120">
    <property type="match status" value="1"/>
</dbReference>
<evidence type="ECO:0000256" key="1">
    <source>
        <dbReference type="ARBA" id="ARBA00022670"/>
    </source>
</evidence>
<dbReference type="InterPro" id="IPR001478">
    <property type="entry name" value="PDZ"/>
</dbReference>
<dbReference type="InterPro" id="IPR001940">
    <property type="entry name" value="Peptidase_S1C"/>
</dbReference>
<evidence type="ECO:0000256" key="2">
    <source>
        <dbReference type="ARBA" id="ARBA00022801"/>
    </source>
</evidence>
<dbReference type="InterPro" id="IPR036034">
    <property type="entry name" value="PDZ_sf"/>
</dbReference>
<dbReference type="GO" id="GO:0006508">
    <property type="term" value="P:proteolysis"/>
    <property type="evidence" value="ECO:0007669"/>
    <property type="project" value="UniProtKB-KW"/>
</dbReference>
<dbReference type="Pfam" id="PF13180">
    <property type="entry name" value="PDZ_2"/>
    <property type="match status" value="1"/>
</dbReference>
<dbReference type="PANTHER" id="PTHR43343">
    <property type="entry name" value="PEPTIDASE S12"/>
    <property type="match status" value="1"/>
</dbReference>
<evidence type="ECO:0000256" key="3">
    <source>
        <dbReference type="SAM" id="SignalP"/>
    </source>
</evidence>
<reference evidence="5 6" key="1">
    <citation type="submission" date="2012-11" db="EMBL/GenBank/DDBJ databases">
        <title>Whole genome sequence of Acidisphaera rubrifaciens HS-AP3.</title>
        <authorList>
            <person name="Azuma Y."/>
            <person name="Higashiura N."/>
            <person name="Hirakawa H."/>
            <person name="Matsushita K."/>
        </authorList>
    </citation>
    <scope>NUCLEOTIDE SEQUENCE [LARGE SCALE GENOMIC DNA]</scope>
    <source>
        <strain evidence="5 6">HS-AP3</strain>
    </source>
</reference>
<proteinExistence type="predicted"/>
<sequence length="362" mass="36456">MSAAAMSRRTLGALVLGLSLAACSSGTPTASAGTAPATFAPLVKKVLPSVVNIAVTEVVSGNDVMADLPPELRGTPFERQFRDRFRDRREQILGAGSGFVIDPSGVIVTNNHVVGHAAKIVVSLSDGTELPATVIGTDSLTDIAVIKVNAGHTLPAVSWGDSRAVEVGDWILAAGNPFGLGGSVTVGIVSARGRDIGAGPFDDFLQLDAPINPGNSGGPTFNLDGQVVGVNTAIVSPTGGSVGIGFAIPSQIVEGIVADLRSKGHIDRGWLGVSVSESDAAGKVSGVTIAGVDRQGPAARAGVRAGDIVTAVNGDHVDTARGLIRAVAATQPGTVVHLSLLRAGRAFDVSVTVGHRPADSAG</sequence>
<dbReference type="SUPFAM" id="SSF50156">
    <property type="entry name" value="PDZ domain-like"/>
    <property type="match status" value="1"/>
</dbReference>
<keyword evidence="6" id="KW-1185">Reference proteome</keyword>
<evidence type="ECO:0000313" key="5">
    <source>
        <dbReference type="EMBL" id="GAN75945.1"/>
    </source>
</evidence>
<dbReference type="PROSITE" id="PS50106">
    <property type="entry name" value="PDZ"/>
    <property type="match status" value="1"/>
</dbReference>
<dbReference type="Gene3D" id="2.30.42.10">
    <property type="match status" value="1"/>
</dbReference>
<keyword evidence="3" id="KW-0732">Signal</keyword>
<dbReference type="SMART" id="SM00228">
    <property type="entry name" value="PDZ"/>
    <property type="match status" value="1"/>
</dbReference>
<name>A0A0D6P2F9_9PROT</name>
<dbReference type="Proteomes" id="UP000032680">
    <property type="component" value="Unassembled WGS sequence"/>
</dbReference>
<dbReference type="InterPro" id="IPR009003">
    <property type="entry name" value="Peptidase_S1_PA"/>
</dbReference>
<dbReference type="SUPFAM" id="SSF50494">
    <property type="entry name" value="Trypsin-like serine proteases"/>
    <property type="match status" value="1"/>
</dbReference>
<keyword evidence="2" id="KW-0378">Hydrolase</keyword>
<organism evidence="5 6">
    <name type="scientific">Acidisphaera rubrifaciens HS-AP3</name>
    <dbReference type="NCBI Taxonomy" id="1231350"/>
    <lineage>
        <taxon>Bacteria</taxon>
        <taxon>Pseudomonadati</taxon>
        <taxon>Pseudomonadota</taxon>
        <taxon>Alphaproteobacteria</taxon>
        <taxon>Acetobacterales</taxon>
        <taxon>Acetobacteraceae</taxon>
        <taxon>Acidisphaera</taxon>
    </lineage>
</organism>
<dbReference type="PANTHER" id="PTHR43343:SF3">
    <property type="entry name" value="PROTEASE DO-LIKE 8, CHLOROPLASTIC"/>
    <property type="match status" value="1"/>
</dbReference>
<feature type="chain" id="PRO_5002309647" evidence="3">
    <location>
        <begin position="25"/>
        <end position="362"/>
    </location>
</feature>
<feature type="signal peptide" evidence="3">
    <location>
        <begin position="1"/>
        <end position="24"/>
    </location>
</feature>
<dbReference type="AlphaFoldDB" id="A0A0D6P2F9"/>
<dbReference type="PRINTS" id="PR00834">
    <property type="entry name" value="PROTEASES2C"/>
</dbReference>